<keyword evidence="1" id="KW-0732">Signal</keyword>
<evidence type="ECO:0000313" key="4">
    <source>
        <dbReference type="Proteomes" id="UP000031327"/>
    </source>
</evidence>
<reference evidence="3 4" key="1">
    <citation type="submission" date="2014-12" db="EMBL/GenBank/DDBJ databases">
        <title>Draft Genome Sequence of Pseudoalteromonas luteoviolacea HI1.</title>
        <authorList>
            <person name="Asahina A.Y."/>
            <person name="Hadfield M.G."/>
        </authorList>
    </citation>
    <scope>NUCLEOTIDE SEQUENCE [LARGE SCALE GENOMIC DNA]</scope>
    <source>
        <strain evidence="3 4">HI1</strain>
    </source>
</reference>
<gene>
    <name evidence="3" type="ORF">JF50_22115</name>
</gene>
<sequence length="289" mass="32465">MKNTNLQITLPALTLLSIATTNVMANEDPKAIIQQAQYSELGDVLTVSQAQGRFAWLKKCYDGLLVELWEQMYDSRAIVPKEQKLNQLKALWLSNTKIAAGKAQYLTFANPDFSNPYDWYAGTSEAQACTTMPPEYRPIALKTTLLSRSYCENRSYDNDWEWIESVKVDTFEHTSGSKSHTMVSGKVLTLSANKTVSFTITPGNEDPTFPSYVAARVWIDWNHNGQFDANERVYRGASDQPFTFNVDVPNNVPEGITLMRVATDAGGGFDDACERIHYGEVEDYLVTVR</sequence>
<proteinExistence type="predicted"/>
<feature type="signal peptide" evidence="1">
    <location>
        <begin position="1"/>
        <end position="25"/>
    </location>
</feature>
<dbReference type="OrthoDB" id="6194388at2"/>
<dbReference type="Pfam" id="PF20009">
    <property type="entry name" value="GEVED"/>
    <property type="match status" value="1"/>
</dbReference>
<evidence type="ECO:0000256" key="1">
    <source>
        <dbReference type="SAM" id="SignalP"/>
    </source>
</evidence>
<dbReference type="SUPFAM" id="SSF117074">
    <property type="entry name" value="Hypothetical protein PA1324"/>
    <property type="match status" value="1"/>
</dbReference>
<name>A0A0C1MCV4_9GAMM</name>
<dbReference type="InterPro" id="IPR045474">
    <property type="entry name" value="GEVED"/>
</dbReference>
<dbReference type="EMBL" id="JWIC01000010">
    <property type="protein sequence ID" value="KID54614.1"/>
    <property type="molecule type" value="Genomic_DNA"/>
</dbReference>
<evidence type="ECO:0000259" key="2">
    <source>
        <dbReference type="Pfam" id="PF20009"/>
    </source>
</evidence>
<protein>
    <submittedName>
        <fullName evidence="3">Dihydroxy-acid dehydratase</fullName>
    </submittedName>
</protein>
<feature type="chain" id="PRO_5002153670" evidence="1">
    <location>
        <begin position="26"/>
        <end position="289"/>
    </location>
</feature>
<dbReference type="AlphaFoldDB" id="A0A0C1MCV4"/>
<accession>A0A0C1MCV4</accession>
<comment type="caution">
    <text evidence="3">The sequence shown here is derived from an EMBL/GenBank/DDBJ whole genome shotgun (WGS) entry which is preliminary data.</text>
</comment>
<dbReference type="RefSeq" id="WP_039611516.1">
    <property type="nucleotide sequence ID" value="NZ_JWIC01000010.1"/>
</dbReference>
<feature type="domain" description="GEVED" evidence="2">
    <location>
        <begin position="216"/>
        <end position="287"/>
    </location>
</feature>
<evidence type="ECO:0000313" key="3">
    <source>
        <dbReference type="EMBL" id="KID54614.1"/>
    </source>
</evidence>
<organism evidence="3 4">
    <name type="scientific">Pseudoalteromonas luteoviolacea</name>
    <dbReference type="NCBI Taxonomy" id="43657"/>
    <lineage>
        <taxon>Bacteria</taxon>
        <taxon>Pseudomonadati</taxon>
        <taxon>Pseudomonadota</taxon>
        <taxon>Gammaproteobacteria</taxon>
        <taxon>Alteromonadales</taxon>
        <taxon>Pseudoalteromonadaceae</taxon>
        <taxon>Pseudoalteromonas</taxon>
    </lineage>
</organism>
<dbReference type="Proteomes" id="UP000031327">
    <property type="component" value="Unassembled WGS sequence"/>
</dbReference>